<organism evidence="3 4">
    <name type="scientific">Lophium mytilinum</name>
    <dbReference type="NCBI Taxonomy" id="390894"/>
    <lineage>
        <taxon>Eukaryota</taxon>
        <taxon>Fungi</taxon>
        <taxon>Dikarya</taxon>
        <taxon>Ascomycota</taxon>
        <taxon>Pezizomycotina</taxon>
        <taxon>Dothideomycetes</taxon>
        <taxon>Pleosporomycetidae</taxon>
        <taxon>Mytilinidiales</taxon>
        <taxon>Mytilinidiaceae</taxon>
        <taxon>Lophium</taxon>
    </lineage>
</organism>
<gene>
    <name evidence="3" type="ORF">BU16DRAFT_530678</name>
</gene>
<dbReference type="GO" id="GO:0005634">
    <property type="term" value="C:nucleus"/>
    <property type="evidence" value="ECO:0007669"/>
    <property type="project" value="TreeGrafter"/>
</dbReference>
<protein>
    <submittedName>
        <fullName evidence="3">Kinase-like protein</fullName>
    </submittedName>
</protein>
<dbReference type="PANTHER" id="PTHR44167:SF25">
    <property type="entry name" value="PROTEIN KINASE DOMAIN CONTAINING PROTEIN"/>
    <property type="match status" value="1"/>
</dbReference>
<dbReference type="InterPro" id="IPR000719">
    <property type="entry name" value="Prot_kinase_dom"/>
</dbReference>
<dbReference type="Proteomes" id="UP000799750">
    <property type="component" value="Unassembled WGS sequence"/>
</dbReference>
<keyword evidence="3" id="KW-0808">Transferase</keyword>
<dbReference type="GO" id="GO:0005524">
    <property type="term" value="F:ATP binding"/>
    <property type="evidence" value="ECO:0007669"/>
    <property type="project" value="InterPro"/>
</dbReference>
<accession>A0A6A6QFR0</accession>
<reference evidence="3" key="1">
    <citation type="journal article" date="2020" name="Stud. Mycol.">
        <title>101 Dothideomycetes genomes: a test case for predicting lifestyles and emergence of pathogens.</title>
        <authorList>
            <person name="Haridas S."/>
            <person name="Albert R."/>
            <person name="Binder M."/>
            <person name="Bloem J."/>
            <person name="Labutti K."/>
            <person name="Salamov A."/>
            <person name="Andreopoulos B."/>
            <person name="Baker S."/>
            <person name="Barry K."/>
            <person name="Bills G."/>
            <person name="Bluhm B."/>
            <person name="Cannon C."/>
            <person name="Castanera R."/>
            <person name="Culley D."/>
            <person name="Daum C."/>
            <person name="Ezra D."/>
            <person name="Gonzalez J."/>
            <person name="Henrissat B."/>
            <person name="Kuo A."/>
            <person name="Liang C."/>
            <person name="Lipzen A."/>
            <person name="Lutzoni F."/>
            <person name="Magnuson J."/>
            <person name="Mondo S."/>
            <person name="Nolan M."/>
            <person name="Ohm R."/>
            <person name="Pangilinan J."/>
            <person name="Park H.-J."/>
            <person name="Ramirez L."/>
            <person name="Alfaro M."/>
            <person name="Sun H."/>
            <person name="Tritt A."/>
            <person name="Yoshinaga Y."/>
            <person name="Zwiers L.-H."/>
            <person name="Turgeon B."/>
            <person name="Goodwin S."/>
            <person name="Spatafora J."/>
            <person name="Crous P."/>
            <person name="Grigoriev I."/>
        </authorList>
    </citation>
    <scope>NUCLEOTIDE SEQUENCE</scope>
    <source>
        <strain evidence="3">CBS 269.34</strain>
    </source>
</reference>
<dbReference type="Pfam" id="PF00069">
    <property type="entry name" value="Pkinase"/>
    <property type="match status" value="1"/>
</dbReference>
<dbReference type="GO" id="GO:0004674">
    <property type="term" value="F:protein serine/threonine kinase activity"/>
    <property type="evidence" value="ECO:0007669"/>
    <property type="project" value="TreeGrafter"/>
</dbReference>
<feature type="compositionally biased region" description="Basic and acidic residues" evidence="1">
    <location>
        <begin position="8"/>
        <end position="17"/>
    </location>
</feature>
<dbReference type="Gene3D" id="1.10.510.10">
    <property type="entry name" value="Transferase(Phosphotransferase) domain 1"/>
    <property type="match status" value="1"/>
</dbReference>
<dbReference type="PROSITE" id="PS50011">
    <property type="entry name" value="PROTEIN_KINASE_DOM"/>
    <property type="match status" value="1"/>
</dbReference>
<dbReference type="PANTHER" id="PTHR44167">
    <property type="entry name" value="OVARIAN-SPECIFIC SERINE/THREONINE-PROTEIN KINASE LOK-RELATED"/>
    <property type="match status" value="1"/>
</dbReference>
<evidence type="ECO:0000313" key="3">
    <source>
        <dbReference type="EMBL" id="KAF2491112.1"/>
    </source>
</evidence>
<feature type="domain" description="Protein kinase" evidence="2">
    <location>
        <begin position="46"/>
        <end position="363"/>
    </location>
</feature>
<dbReference type="GO" id="GO:0005737">
    <property type="term" value="C:cytoplasm"/>
    <property type="evidence" value="ECO:0007669"/>
    <property type="project" value="TreeGrafter"/>
</dbReference>
<evidence type="ECO:0000313" key="4">
    <source>
        <dbReference type="Proteomes" id="UP000799750"/>
    </source>
</evidence>
<dbReference type="GO" id="GO:0044773">
    <property type="term" value="P:mitotic DNA damage checkpoint signaling"/>
    <property type="evidence" value="ECO:0007669"/>
    <property type="project" value="TreeGrafter"/>
</dbReference>
<keyword evidence="3" id="KW-0418">Kinase</keyword>
<feature type="region of interest" description="Disordered" evidence="1">
    <location>
        <begin position="1"/>
        <end position="26"/>
    </location>
</feature>
<dbReference type="AlphaFoldDB" id="A0A6A6QFR0"/>
<dbReference type="SMART" id="SM00220">
    <property type="entry name" value="S_TKc"/>
    <property type="match status" value="1"/>
</dbReference>
<dbReference type="OrthoDB" id="3795368at2759"/>
<dbReference type="SUPFAM" id="SSF56112">
    <property type="entry name" value="Protein kinase-like (PK-like)"/>
    <property type="match status" value="1"/>
</dbReference>
<keyword evidence="4" id="KW-1185">Reference proteome</keyword>
<name>A0A6A6QFR0_9PEZI</name>
<sequence length="363" mass="40456">MVEIPAEDSDKSDKSDSDSETESQPTEFSVVMDTVVCWENAIPKELLSIKPAGSGSFGKVFYCIPRDALEDYPNIAKQPTKKLPGSLKAQICAVKVHSATTMVEQAWAEAEILKYIQQADEFPGRHLSRLLAANIPATGLSTITMEAVMGPTLDHFWNSYMGRFDSQWMPKEFVWHVFLQLGAAIRFIHSMNVSHNDLHDGNVMLNMARQDFPGLPNVVLIDFGQANHFETEARNPFRTKPAVPAEKIELLIEDDNAAFFQILYALSMGIVDREDSWDWHTFTALLEDSAYGFGSRGQSDAQKCVLDKMTTRYEAPAIAERAKISQKAKENIARHLSVVTVVRSLGLSDDEIRSAVVAELDKA</sequence>
<dbReference type="EMBL" id="MU004196">
    <property type="protein sequence ID" value="KAF2491112.1"/>
    <property type="molecule type" value="Genomic_DNA"/>
</dbReference>
<evidence type="ECO:0000256" key="1">
    <source>
        <dbReference type="SAM" id="MobiDB-lite"/>
    </source>
</evidence>
<proteinExistence type="predicted"/>
<evidence type="ECO:0000259" key="2">
    <source>
        <dbReference type="PROSITE" id="PS50011"/>
    </source>
</evidence>
<dbReference type="InterPro" id="IPR011009">
    <property type="entry name" value="Kinase-like_dom_sf"/>
</dbReference>